<sequence length="67" mass="7640">MNTGLDKVASIGSVFQGIPSYVHLMHAKHLPTFYNVCKKGFQEAQDRVRRAQNTEVMLVSKLLHRNQ</sequence>
<proteinExistence type="predicted"/>
<comment type="caution">
    <text evidence="1">The sequence shown here is derived from an EMBL/GenBank/DDBJ whole genome shotgun (WGS) entry which is preliminary data.</text>
</comment>
<organism evidence="1 2">
    <name type="scientific">Populus alba x Populus x berolinensis</name>
    <dbReference type="NCBI Taxonomy" id="444605"/>
    <lineage>
        <taxon>Eukaryota</taxon>
        <taxon>Viridiplantae</taxon>
        <taxon>Streptophyta</taxon>
        <taxon>Embryophyta</taxon>
        <taxon>Tracheophyta</taxon>
        <taxon>Spermatophyta</taxon>
        <taxon>Magnoliopsida</taxon>
        <taxon>eudicotyledons</taxon>
        <taxon>Gunneridae</taxon>
        <taxon>Pentapetalae</taxon>
        <taxon>rosids</taxon>
        <taxon>fabids</taxon>
        <taxon>Malpighiales</taxon>
        <taxon>Salicaceae</taxon>
        <taxon>Saliceae</taxon>
        <taxon>Populus</taxon>
    </lineage>
</organism>
<gene>
    <name evidence="1" type="ORF">NC653_037604</name>
</gene>
<dbReference type="Proteomes" id="UP001164929">
    <property type="component" value="Chromosome 17"/>
</dbReference>
<protein>
    <submittedName>
        <fullName evidence="1">Uncharacterized protein</fullName>
    </submittedName>
</protein>
<evidence type="ECO:0000313" key="1">
    <source>
        <dbReference type="EMBL" id="KAJ6959328.1"/>
    </source>
</evidence>
<accession>A0AAD6LGD3</accession>
<evidence type="ECO:0000313" key="2">
    <source>
        <dbReference type="Proteomes" id="UP001164929"/>
    </source>
</evidence>
<dbReference type="EMBL" id="JAQIZT010000017">
    <property type="protein sequence ID" value="KAJ6959328.1"/>
    <property type="molecule type" value="Genomic_DNA"/>
</dbReference>
<dbReference type="AlphaFoldDB" id="A0AAD6LGD3"/>
<reference evidence="1" key="1">
    <citation type="journal article" date="2023" name="Mol. Ecol. Resour.">
        <title>Chromosome-level genome assembly of a triploid poplar Populus alba 'Berolinensis'.</title>
        <authorList>
            <person name="Chen S."/>
            <person name="Yu Y."/>
            <person name="Wang X."/>
            <person name="Wang S."/>
            <person name="Zhang T."/>
            <person name="Zhou Y."/>
            <person name="He R."/>
            <person name="Meng N."/>
            <person name="Wang Y."/>
            <person name="Liu W."/>
            <person name="Liu Z."/>
            <person name="Liu J."/>
            <person name="Guo Q."/>
            <person name="Huang H."/>
            <person name="Sederoff R.R."/>
            <person name="Wang G."/>
            <person name="Qu G."/>
            <person name="Chen S."/>
        </authorList>
    </citation>
    <scope>NUCLEOTIDE SEQUENCE</scope>
    <source>
        <strain evidence="1">SC-2020</strain>
    </source>
</reference>
<name>A0AAD6LGD3_9ROSI</name>
<keyword evidence="2" id="KW-1185">Reference proteome</keyword>